<feature type="chain" id="PRO_5046756938" evidence="4">
    <location>
        <begin position="22"/>
        <end position="402"/>
    </location>
</feature>
<dbReference type="Pfam" id="PF22244">
    <property type="entry name" value="GCE_fung"/>
    <property type="match status" value="1"/>
</dbReference>
<accession>A0ABX0HAU2</accession>
<feature type="domain" description="4-O-methyl-glucuronoyl methylesterase-like" evidence="5">
    <location>
        <begin position="105"/>
        <end position="343"/>
    </location>
</feature>
<dbReference type="Gene3D" id="3.40.50.1820">
    <property type="entry name" value="alpha/beta hydrolase"/>
    <property type="match status" value="1"/>
</dbReference>
<comment type="caution">
    <text evidence="6">The sequence shown here is derived from an EMBL/GenBank/DDBJ whole genome shotgun (WGS) entry which is preliminary data.</text>
</comment>
<dbReference type="EMBL" id="JAANYN010000004">
    <property type="protein sequence ID" value="NHE57346.1"/>
    <property type="molecule type" value="Genomic_DNA"/>
</dbReference>
<proteinExistence type="predicted"/>
<keyword evidence="2 4" id="KW-0732">Signal</keyword>
<keyword evidence="7" id="KW-1185">Reference proteome</keyword>
<dbReference type="RefSeq" id="WP_166146798.1">
    <property type="nucleotide sequence ID" value="NZ_JAANYN010000004.1"/>
</dbReference>
<feature type="signal peptide" evidence="4">
    <location>
        <begin position="1"/>
        <end position="21"/>
    </location>
</feature>
<keyword evidence="1" id="KW-0719">Serine esterase</keyword>
<keyword evidence="3" id="KW-0378">Hydrolase</keyword>
<dbReference type="SUPFAM" id="SSF53474">
    <property type="entry name" value="alpha/beta-Hydrolases"/>
    <property type="match status" value="1"/>
</dbReference>
<evidence type="ECO:0000313" key="7">
    <source>
        <dbReference type="Proteomes" id="UP000649799"/>
    </source>
</evidence>
<protein>
    <submittedName>
        <fullName evidence="6">Acetylxylan esterase</fullName>
    </submittedName>
</protein>
<evidence type="ECO:0000256" key="1">
    <source>
        <dbReference type="ARBA" id="ARBA00022487"/>
    </source>
</evidence>
<reference evidence="6 7" key="1">
    <citation type="submission" date="2020-03" db="EMBL/GenBank/DDBJ databases">
        <title>Cyclobacterium plantarum sp. nov., a marine bacterium isolated from a coastal-marine wetland.</title>
        <authorList>
            <person name="Sanchez-Porro C."/>
            <person name="Ventosa A."/>
            <person name="Amoozegar M."/>
        </authorList>
    </citation>
    <scope>NUCLEOTIDE SEQUENCE [LARGE SCALE GENOMIC DNA]</scope>
    <source>
        <strain evidence="6 7">GBPx2</strain>
    </source>
</reference>
<evidence type="ECO:0000259" key="5">
    <source>
        <dbReference type="Pfam" id="PF22244"/>
    </source>
</evidence>
<sequence>MPNKSLIVLSLLFFSFLHTRAQDEFNYDESLVPDYPLPDPFVSQQGEVVSTIKDWEHQRRVEILRLFEDNVYGQVPGSMDELSFNLVSEDKEAMDGNAHLKEIDIRVGRNGGSISMRLILFIPKSATKPAPVFLLINHRDPENIDPTRKVKMGFWPAEDIVERGFAAATFHVKDVSDDNNDTFKEDILQTLYPEQLEMKNGMRGLGAWAWGAMRAMDYFETDPQIDAKKGAVVGHSRGGKASLWTGAQDTRWAITISNNSGCGGAALSRRRFGETVRRINTNFPYWFTDNFDQYNDQEDLLPLDQHLLIASIAPRAVYVASASEDQWADPKGEYLSLVLGTRVHREIFQMNGNLPADLPEVESPVHLPYAGHHIREGKHNLTPYDWEQYMDFASRLYGLANE</sequence>
<dbReference type="Proteomes" id="UP000649799">
    <property type="component" value="Unassembled WGS sequence"/>
</dbReference>
<evidence type="ECO:0000256" key="3">
    <source>
        <dbReference type="ARBA" id="ARBA00022801"/>
    </source>
</evidence>
<dbReference type="InterPro" id="IPR054579">
    <property type="entry name" value="GCE-like_dom"/>
</dbReference>
<organism evidence="6 7">
    <name type="scientific">Cyclobacterium plantarum</name>
    <dbReference type="NCBI Taxonomy" id="2716263"/>
    <lineage>
        <taxon>Bacteria</taxon>
        <taxon>Pseudomonadati</taxon>
        <taxon>Bacteroidota</taxon>
        <taxon>Cytophagia</taxon>
        <taxon>Cytophagales</taxon>
        <taxon>Cyclobacteriaceae</taxon>
        <taxon>Cyclobacterium</taxon>
    </lineage>
</organism>
<evidence type="ECO:0000256" key="2">
    <source>
        <dbReference type="ARBA" id="ARBA00022729"/>
    </source>
</evidence>
<dbReference type="InterPro" id="IPR029058">
    <property type="entry name" value="AB_hydrolase_fold"/>
</dbReference>
<evidence type="ECO:0000256" key="4">
    <source>
        <dbReference type="SAM" id="SignalP"/>
    </source>
</evidence>
<evidence type="ECO:0000313" key="6">
    <source>
        <dbReference type="EMBL" id="NHE57346.1"/>
    </source>
</evidence>
<gene>
    <name evidence="6" type="ORF">G9Q97_11040</name>
</gene>
<name>A0ABX0HAU2_9BACT</name>